<keyword evidence="3" id="KW-0032">Aminotransferase</keyword>
<dbReference type="PROSITE" id="PS51464">
    <property type="entry name" value="SIS"/>
    <property type="match status" value="2"/>
</dbReference>
<feature type="domain" description="Glutamine amidotransferase type-2" evidence="7">
    <location>
        <begin position="2"/>
        <end position="232"/>
    </location>
</feature>
<evidence type="ECO:0000256" key="5">
    <source>
        <dbReference type="ARBA" id="ARBA00022737"/>
    </source>
</evidence>
<dbReference type="SUPFAM" id="SSF53697">
    <property type="entry name" value="SIS domain"/>
    <property type="match status" value="1"/>
</dbReference>
<dbReference type="GO" id="GO:0004360">
    <property type="term" value="F:glutamine-fructose-6-phosphate transaminase (isomerizing) activity"/>
    <property type="evidence" value="ECO:0007669"/>
    <property type="project" value="UniProtKB-EC"/>
</dbReference>
<dbReference type="InterPro" id="IPR005855">
    <property type="entry name" value="GFAT"/>
</dbReference>
<dbReference type="InterPro" id="IPR017932">
    <property type="entry name" value="GATase_2_dom"/>
</dbReference>
<comment type="catalytic activity">
    <reaction evidence="1">
        <text>D-fructose 6-phosphate + L-glutamine = D-glucosamine 6-phosphate + L-glutamate</text>
        <dbReference type="Rhea" id="RHEA:13237"/>
        <dbReference type="ChEBI" id="CHEBI:29985"/>
        <dbReference type="ChEBI" id="CHEBI:58359"/>
        <dbReference type="ChEBI" id="CHEBI:58725"/>
        <dbReference type="ChEBI" id="CHEBI:61527"/>
        <dbReference type="EC" id="2.6.1.16"/>
    </reaction>
</comment>
<dbReference type="EMBL" id="MN740257">
    <property type="protein sequence ID" value="QHT96474.1"/>
    <property type="molecule type" value="Genomic_DNA"/>
</dbReference>
<organism evidence="9">
    <name type="scientific">viral metagenome</name>
    <dbReference type="NCBI Taxonomy" id="1070528"/>
    <lineage>
        <taxon>unclassified sequences</taxon>
        <taxon>metagenomes</taxon>
        <taxon>organismal metagenomes</taxon>
    </lineage>
</organism>
<dbReference type="PANTHER" id="PTHR10937">
    <property type="entry name" value="GLUCOSAMINE--FRUCTOSE-6-PHOSPHATE AMINOTRANSFERASE, ISOMERIZING"/>
    <property type="match status" value="1"/>
</dbReference>
<name>A0A6C0IT78_9ZZZZ</name>
<dbReference type="InterPro" id="IPR001347">
    <property type="entry name" value="SIS_dom"/>
</dbReference>
<evidence type="ECO:0000256" key="4">
    <source>
        <dbReference type="ARBA" id="ARBA00022679"/>
    </source>
</evidence>
<evidence type="ECO:0000313" key="9">
    <source>
        <dbReference type="EMBL" id="QHT96474.1"/>
    </source>
</evidence>
<dbReference type="NCBIfam" id="TIGR01135">
    <property type="entry name" value="glmS"/>
    <property type="match status" value="1"/>
</dbReference>
<keyword evidence="5" id="KW-0677">Repeat</keyword>
<dbReference type="PANTHER" id="PTHR10937:SF0">
    <property type="entry name" value="GLUTAMINE--FRUCTOSE-6-PHOSPHATE TRANSAMINASE (ISOMERIZING)"/>
    <property type="match status" value="1"/>
</dbReference>
<evidence type="ECO:0000256" key="6">
    <source>
        <dbReference type="ARBA" id="ARBA00022962"/>
    </source>
</evidence>
<evidence type="ECO:0000259" key="7">
    <source>
        <dbReference type="PROSITE" id="PS51278"/>
    </source>
</evidence>
<dbReference type="InterPro" id="IPR029055">
    <property type="entry name" value="Ntn_hydrolases_N"/>
</dbReference>
<dbReference type="CDD" id="cd00714">
    <property type="entry name" value="GFAT"/>
    <property type="match status" value="1"/>
</dbReference>
<dbReference type="Pfam" id="PF13522">
    <property type="entry name" value="GATase_6"/>
    <property type="match status" value="1"/>
</dbReference>
<dbReference type="Gene3D" id="3.40.50.10490">
    <property type="entry name" value="Glucose-6-phosphate isomerase like protein, domain 1"/>
    <property type="match status" value="2"/>
</dbReference>
<dbReference type="Pfam" id="PF01380">
    <property type="entry name" value="SIS"/>
    <property type="match status" value="2"/>
</dbReference>
<protein>
    <recommendedName>
        <fullName evidence="2">glutamine--fructose-6-phosphate transaminase (isomerizing)</fullName>
        <ecNumber evidence="2">2.6.1.16</ecNumber>
    </recommendedName>
</protein>
<evidence type="ECO:0000256" key="2">
    <source>
        <dbReference type="ARBA" id="ARBA00012916"/>
    </source>
</evidence>
<dbReference type="InterPro" id="IPR035490">
    <property type="entry name" value="GlmS/FrlB_SIS"/>
</dbReference>
<dbReference type="GO" id="GO:0097367">
    <property type="term" value="F:carbohydrate derivative binding"/>
    <property type="evidence" value="ECO:0007669"/>
    <property type="project" value="InterPro"/>
</dbReference>
<dbReference type="AlphaFoldDB" id="A0A6C0IT78"/>
<evidence type="ECO:0000259" key="8">
    <source>
        <dbReference type="PROSITE" id="PS51464"/>
    </source>
</evidence>
<dbReference type="CDD" id="cd05009">
    <property type="entry name" value="SIS_GlmS_GlmD_2"/>
    <property type="match status" value="1"/>
</dbReference>
<accession>A0A6C0IT78</accession>
<feature type="domain" description="SIS" evidence="8">
    <location>
        <begin position="470"/>
        <end position="608"/>
    </location>
</feature>
<proteinExistence type="predicted"/>
<dbReference type="PROSITE" id="PS51278">
    <property type="entry name" value="GATASE_TYPE_2"/>
    <property type="match status" value="1"/>
</dbReference>
<keyword evidence="6" id="KW-0315">Glutamine amidotransferase</keyword>
<dbReference type="NCBIfam" id="NF001484">
    <property type="entry name" value="PRK00331.1"/>
    <property type="match status" value="1"/>
</dbReference>
<dbReference type="SUPFAM" id="SSF56235">
    <property type="entry name" value="N-terminal nucleophile aminohydrolases (Ntn hydrolases)"/>
    <property type="match status" value="1"/>
</dbReference>
<dbReference type="FunFam" id="3.40.50.10490:FF:000036">
    <property type="entry name" value="Glutamine-fructose-6-phosphate transaminase (Isomerizing), variant"/>
    <property type="match status" value="1"/>
</dbReference>
<dbReference type="InterPro" id="IPR046348">
    <property type="entry name" value="SIS_dom_sf"/>
</dbReference>
<evidence type="ECO:0000256" key="3">
    <source>
        <dbReference type="ARBA" id="ARBA00022576"/>
    </source>
</evidence>
<dbReference type="GO" id="GO:0006002">
    <property type="term" value="P:fructose 6-phosphate metabolic process"/>
    <property type="evidence" value="ECO:0007669"/>
    <property type="project" value="TreeGrafter"/>
</dbReference>
<reference evidence="9" key="1">
    <citation type="journal article" date="2020" name="Nature">
        <title>Giant virus diversity and host interactions through global metagenomics.</title>
        <authorList>
            <person name="Schulz F."/>
            <person name="Roux S."/>
            <person name="Paez-Espino D."/>
            <person name="Jungbluth S."/>
            <person name="Walsh D.A."/>
            <person name="Denef V.J."/>
            <person name="McMahon K.D."/>
            <person name="Konstantinidis K.T."/>
            <person name="Eloe-Fadrosh E.A."/>
            <person name="Kyrpides N.C."/>
            <person name="Woyke T."/>
        </authorList>
    </citation>
    <scope>NUCLEOTIDE SEQUENCE</scope>
    <source>
        <strain evidence="9">GVMAG-M-3300024302-11</strain>
    </source>
</reference>
<dbReference type="EC" id="2.6.1.16" evidence="2"/>
<dbReference type="GO" id="GO:0006487">
    <property type="term" value="P:protein N-linked glycosylation"/>
    <property type="evidence" value="ECO:0007669"/>
    <property type="project" value="TreeGrafter"/>
</dbReference>
<dbReference type="GO" id="GO:0006047">
    <property type="term" value="P:UDP-N-acetylglucosamine metabolic process"/>
    <property type="evidence" value="ECO:0007669"/>
    <property type="project" value="TreeGrafter"/>
</dbReference>
<dbReference type="CDD" id="cd05008">
    <property type="entry name" value="SIS_GlmS_GlmD_1"/>
    <property type="match status" value="1"/>
</dbReference>
<dbReference type="InterPro" id="IPR047084">
    <property type="entry name" value="GFAT_N"/>
</dbReference>
<dbReference type="Gene3D" id="3.60.20.10">
    <property type="entry name" value="Glutamine Phosphoribosylpyrophosphate, subunit 1, domain 1"/>
    <property type="match status" value="1"/>
</dbReference>
<evidence type="ECO:0000256" key="1">
    <source>
        <dbReference type="ARBA" id="ARBA00001031"/>
    </source>
</evidence>
<keyword evidence="4" id="KW-0808">Transferase</keyword>
<dbReference type="InterPro" id="IPR035466">
    <property type="entry name" value="GlmS/AgaS_SIS"/>
</dbReference>
<sequence>MCGIIGLLSKNNINILQYILNGLKQLQNRGYDSAGFSVSTNDSNFNTFKIASTEDQTSLIQIEKYISNNNIELLPNANIGIGHTRWATHGAKTDINSHPHISYDGKVILVHNGIIENYASLKKHLIKNNITFQSETDTEVISNLIAYYYNQPNVTFTEAIQTCLQQLEGTWGLVIINTETPDKLYCVRKGSPLLISENEDFVMISSEQSGFDGKVSNYFILEGNDLCEISYESGKINIKTDKKYKLKDTINENFDLSPYPYDHWTIKEIEEQYDASLRALSFGGRLLDENKVKLGGLEGHIEILKRIDNIIFLACGTSYNAALIGCSYFKELCCFNNVSISDGAEFSKIDIPKVGNTALIMLSQSGETKDLHRCIQIGKENNLFLIGIVNVVDSMIAREVDCGVYLNAGREVGVASTKCFTNQVIVLSLMSIWFSQIHDANINKRKEYISNLRQLPILIKKTIELSKNKVNKFINLVNKDNLFILGKGRSESIAKEAALKIKEISYIHAEGYSGSSLKHGPFALLSKDFPVILISPNNEHYSKMINVYEEIKSRMSPILFITDNADCNIENSMILPKSNVFGDLLSVIPLQLLAYKLSLVRNINPDFPRNLAKSVVVE</sequence>
<feature type="domain" description="SIS" evidence="8">
    <location>
        <begin position="300"/>
        <end position="443"/>
    </location>
</feature>